<evidence type="ECO:0000256" key="4">
    <source>
        <dbReference type="ARBA" id="ARBA00022989"/>
    </source>
</evidence>
<dbReference type="EMBL" id="BPVZ01000177">
    <property type="protein sequence ID" value="GKV44136.1"/>
    <property type="molecule type" value="Genomic_DNA"/>
</dbReference>
<evidence type="ECO:0000256" key="2">
    <source>
        <dbReference type="ARBA" id="ARBA00005887"/>
    </source>
</evidence>
<evidence type="ECO:0000256" key="5">
    <source>
        <dbReference type="ARBA" id="ARBA00023136"/>
    </source>
</evidence>
<keyword evidence="4 7" id="KW-1133">Transmembrane helix</keyword>
<protein>
    <recommendedName>
        <fullName evidence="8">Ammonium transporter AmtB-like domain-containing protein</fullName>
    </recommendedName>
</protein>
<dbReference type="Gene3D" id="1.10.3430.10">
    <property type="entry name" value="Ammonium transporter AmtB like domains"/>
    <property type="match status" value="1"/>
</dbReference>
<feature type="region of interest" description="Disordered" evidence="6">
    <location>
        <begin position="1"/>
        <end position="29"/>
    </location>
</feature>
<dbReference type="InterPro" id="IPR001905">
    <property type="entry name" value="Ammonium_transpt"/>
</dbReference>
<dbReference type="GO" id="GO:0005886">
    <property type="term" value="C:plasma membrane"/>
    <property type="evidence" value="ECO:0007669"/>
    <property type="project" value="TreeGrafter"/>
</dbReference>
<comment type="caution">
    <text evidence="9">The sequence shown here is derived from an EMBL/GenBank/DDBJ whole genome shotgun (WGS) entry which is preliminary data.</text>
</comment>
<sequence length="177" mass="20156">MAADGHDAGWHAERSRTRDPLRQHGEEEMGREHCFHGPVRLCCTMLGSMGPQSVFWDQDGPNIGKPEGSPTQYFLLEREETDLACIPNADDKYSPGLFYSEGKFHKYLRQVMYQILGAAFITVWNVVATSFICIFINRLVKLRMHGDKLEVGDDAIHGEEAYAPWGDGERMPKPRWL</sequence>
<evidence type="ECO:0000256" key="7">
    <source>
        <dbReference type="SAM" id="Phobius"/>
    </source>
</evidence>
<name>A0AAV5M2W6_9ROSI</name>
<proteinExistence type="inferred from homology"/>
<dbReference type="InterPro" id="IPR029020">
    <property type="entry name" value="Ammonium/urea_transptr"/>
</dbReference>
<dbReference type="Proteomes" id="UP001054252">
    <property type="component" value="Unassembled WGS sequence"/>
</dbReference>
<organism evidence="9 10">
    <name type="scientific">Rubroshorea leprosula</name>
    <dbReference type="NCBI Taxonomy" id="152421"/>
    <lineage>
        <taxon>Eukaryota</taxon>
        <taxon>Viridiplantae</taxon>
        <taxon>Streptophyta</taxon>
        <taxon>Embryophyta</taxon>
        <taxon>Tracheophyta</taxon>
        <taxon>Spermatophyta</taxon>
        <taxon>Magnoliopsida</taxon>
        <taxon>eudicotyledons</taxon>
        <taxon>Gunneridae</taxon>
        <taxon>Pentapetalae</taxon>
        <taxon>rosids</taxon>
        <taxon>malvids</taxon>
        <taxon>Malvales</taxon>
        <taxon>Dipterocarpaceae</taxon>
        <taxon>Rubroshorea</taxon>
    </lineage>
</organism>
<dbReference type="InterPro" id="IPR024041">
    <property type="entry name" value="NH4_transpt_AmtB-like_dom"/>
</dbReference>
<evidence type="ECO:0000256" key="1">
    <source>
        <dbReference type="ARBA" id="ARBA00004141"/>
    </source>
</evidence>
<comment type="similarity">
    <text evidence="2">Belongs to the ammonia transporter channel (TC 1.A.11.2) family.</text>
</comment>
<evidence type="ECO:0000256" key="3">
    <source>
        <dbReference type="ARBA" id="ARBA00022692"/>
    </source>
</evidence>
<dbReference type="Pfam" id="PF00909">
    <property type="entry name" value="Ammonium_transp"/>
    <property type="match status" value="1"/>
</dbReference>
<keyword evidence="5 7" id="KW-0472">Membrane</keyword>
<evidence type="ECO:0000313" key="9">
    <source>
        <dbReference type="EMBL" id="GKV44136.1"/>
    </source>
</evidence>
<dbReference type="PANTHER" id="PTHR43029:SF24">
    <property type="entry name" value="AMMONIUM TRANSPORTER 2 MEMBER 3"/>
    <property type="match status" value="1"/>
</dbReference>
<keyword evidence="10" id="KW-1185">Reference proteome</keyword>
<evidence type="ECO:0000313" key="10">
    <source>
        <dbReference type="Proteomes" id="UP001054252"/>
    </source>
</evidence>
<reference evidence="9 10" key="1">
    <citation type="journal article" date="2021" name="Commun. Biol.">
        <title>The genome of Shorea leprosula (Dipterocarpaceae) highlights the ecological relevance of drought in aseasonal tropical rainforests.</title>
        <authorList>
            <person name="Ng K.K.S."/>
            <person name="Kobayashi M.J."/>
            <person name="Fawcett J.A."/>
            <person name="Hatakeyama M."/>
            <person name="Paape T."/>
            <person name="Ng C.H."/>
            <person name="Ang C.C."/>
            <person name="Tnah L.H."/>
            <person name="Lee C.T."/>
            <person name="Nishiyama T."/>
            <person name="Sese J."/>
            <person name="O'Brien M.J."/>
            <person name="Copetti D."/>
            <person name="Mohd Noor M.I."/>
            <person name="Ong R.C."/>
            <person name="Putra M."/>
            <person name="Sireger I.Z."/>
            <person name="Indrioko S."/>
            <person name="Kosugi Y."/>
            <person name="Izuno A."/>
            <person name="Isagi Y."/>
            <person name="Lee S.L."/>
            <person name="Shimizu K.K."/>
        </authorList>
    </citation>
    <scope>NUCLEOTIDE SEQUENCE [LARGE SCALE GENOMIC DNA]</scope>
    <source>
        <strain evidence="9">214</strain>
    </source>
</reference>
<evidence type="ECO:0000256" key="6">
    <source>
        <dbReference type="SAM" id="MobiDB-lite"/>
    </source>
</evidence>
<dbReference type="AlphaFoldDB" id="A0AAV5M2W6"/>
<feature type="transmembrane region" description="Helical" evidence="7">
    <location>
        <begin position="111"/>
        <end position="136"/>
    </location>
</feature>
<gene>
    <name evidence="9" type="ORF">SLEP1_g51350</name>
</gene>
<dbReference type="PANTHER" id="PTHR43029">
    <property type="entry name" value="AMMONIUM TRANSPORTER MEP2"/>
    <property type="match status" value="1"/>
</dbReference>
<dbReference type="GO" id="GO:0008519">
    <property type="term" value="F:ammonium channel activity"/>
    <property type="evidence" value="ECO:0007669"/>
    <property type="project" value="InterPro"/>
</dbReference>
<evidence type="ECO:0000259" key="8">
    <source>
        <dbReference type="Pfam" id="PF00909"/>
    </source>
</evidence>
<comment type="subcellular location">
    <subcellularLocation>
        <location evidence="1">Membrane</location>
        <topology evidence="1">Multi-pass membrane protein</topology>
    </subcellularLocation>
</comment>
<feature type="domain" description="Ammonium transporter AmtB-like" evidence="8">
    <location>
        <begin position="95"/>
        <end position="162"/>
    </location>
</feature>
<accession>A0AAV5M2W6</accession>
<keyword evidence="3 7" id="KW-0812">Transmembrane</keyword>